<name>A0A840G7H9_RHOTE</name>
<evidence type="ECO:0000313" key="2">
    <source>
        <dbReference type="EMBL" id="MBB4246668.1"/>
    </source>
</evidence>
<dbReference type="OrthoDB" id="8565152at2"/>
<evidence type="ECO:0000256" key="1">
    <source>
        <dbReference type="SAM" id="MobiDB-lite"/>
    </source>
</evidence>
<sequence length="124" mass="13125">MNIQPTGAIPTGQVSPPTASSGTRSTVVASATETSSTSSTAAQARATEQITPEQLQEATESIKAFVQPINSGLEFAIDKDSGRTLVKVIDQQTREVVRQIPSEEVLTIAKALDKLQGLFIQNKA</sequence>
<comment type="caution">
    <text evidence="2">The sequence shown here is derived from an EMBL/GenBank/DDBJ whole genome shotgun (WGS) entry which is preliminary data.</text>
</comment>
<feature type="region of interest" description="Disordered" evidence="1">
    <location>
        <begin position="1"/>
        <end position="55"/>
    </location>
</feature>
<dbReference type="Pfam" id="PF03646">
    <property type="entry name" value="FlaG"/>
    <property type="match status" value="1"/>
</dbReference>
<protein>
    <submittedName>
        <fullName evidence="2">Flagellar protein FlaG</fullName>
    </submittedName>
</protein>
<proteinExistence type="predicted"/>
<organism evidence="2 3">
    <name type="scientific">Rhodocyclus tenuis</name>
    <name type="common">Rhodospirillum tenue</name>
    <dbReference type="NCBI Taxonomy" id="1066"/>
    <lineage>
        <taxon>Bacteria</taxon>
        <taxon>Pseudomonadati</taxon>
        <taxon>Pseudomonadota</taxon>
        <taxon>Betaproteobacteria</taxon>
        <taxon>Rhodocyclales</taxon>
        <taxon>Rhodocyclaceae</taxon>
        <taxon>Rhodocyclus</taxon>
    </lineage>
</organism>
<dbReference type="EMBL" id="JACIGE010000003">
    <property type="protein sequence ID" value="MBB4246668.1"/>
    <property type="molecule type" value="Genomic_DNA"/>
</dbReference>
<keyword evidence="2" id="KW-0969">Cilium</keyword>
<accession>A0A840G7H9</accession>
<keyword evidence="2" id="KW-0966">Cell projection</keyword>
<dbReference type="AlphaFoldDB" id="A0A840G7H9"/>
<dbReference type="InterPro" id="IPR035924">
    <property type="entry name" value="FlaG-like_sf"/>
</dbReference>
<feature type="compositionally biased region" description="Polar residues" evidence="1">
    <location>
        <begin position="12"/>
        <end position="22"/>
    </location>
</feature>
<dbReference type="PANTHER" id="PTHR37166:SF1">
    <property type="entry name" value="PROTEIN FLAG"/>
    <property type="match status" value="1"/>
</dbReference>
<evidence type="ECO:0000313" key="3">
    <source>
        <dbReference type="Proteomes" id="UP000587070"/>
    </source>
</evidence>
<keyword evidence="3" id="KW-1185">Reference proteome</keyword>
<dbReference type="PANTHER" id="PTHR37166">
    <property type="entry name" value="PROTEIN FLAG"/>
    <property type="match status" value="1"/>
</dbReference>
<dbReference type="SUPFAM" id="SSF160214">
    <property type="entry name" value="FlaG-like"/>
    <property type="match status" value="1"/>
</dbReference>
<dbReference type="Proteomes" id="UP000587070">
    <property type="component" value="Unassembled WGS sequence"/>
</dbReference>
<dbReference type="InterPro" id="IPR005186">
    <property type="entry name" value="FlaG"/>
</dbReference>
<dbReference type="Gene3D" id="3.30.160.170">
    <property type="entry name" value="FlaG-like"/>
    <property type="match status" value="1"/>
</dbReference>
<reference evidence="2 3" key="1">
    <citation type="submission" date="2020-08" db="EMBL/GenBank/DDBJ databases">
        <title>Genome sequencing of Purple Non-Sulfur Bacteria from various extreme environments.</title>
        <authorList>
            <person name="Mayer M."/>
        </authorList>
    </citation>
    <scope>NUCLEOTIDE SEQUENCE [LARGE SCALE GENOMIC DNA]</scope>
    <source>
        <strain evidence="2 3">2761</strain>
    </source>
</reference>
<gene>
    <name evidence="2" type="ORF">GGD90_001031</name>
</gene>
<feature type="compositionally biased region" description="Low complexity" evidence="1">
    <location>
        <begin position="23"/>
        <end position="49"/>
    </location>
</feature>
<keyword evidence="2" id="KW-0282">Flagellum</keyword>
<dbReference type="RefSeq" id="WP_153115191.1">
    <property type="nucleotide sequence ID" value="NZ_JACIGE010000003.1"/>
</dbReference>